<dbReference type="InterPro" id="IPR008909">
    <property type="entry name" value="DALR_anticod-bd"/>
</dbReference>
<dbReference type="KEGG" id="amv:ACMV_24330"/>
<keyword evidence="6 11" id="KW-0547">Nucleotide-binding</keyword>
<keyword evidence="5 11" id="KW-0436">Ligase</keyword>
<dbReference type="PANTHER" id="PTHR30075">
    <property type="entry name" value="GLYCYL-TRNA SYNTHETASE"/>
    <property type="match status" value="1"/>
</dbReference>
<dbReference type="Pfam" id="PF05746">
    <property type="entry name" value="DALR_1"/>
    <property type="match status" value="1"/>
</dbReference>
<evidence type="ECO:0000256" key="1">
    <source>
        <dbReference type="ARBA" id="ARBA00004496"/>
    </source>
</evidence>
<evidence type="ECO:0000256" key="6">
    <source>
        <dbReference type="ARBA" id="ARBA00022741"/>
    </source>
</evidence>
<reference evidence="12 13" key="1">
    <citation type="submission" date="2010-12" db="EMBL/GenBank/DDBJ databases">
        <title>Whole genome sequence of Acidiphilium multivorum AIU301.</title>
        <authorList>
            <person name="Narita-Yamada S."/>
            <person name="Nakamura S."/>
            <person name="Ito N."/>
            <person name="Takarada H."/>
            <person name="Katano Y."/>
            <person name="Nakazawa H."/>
            <person name="Hosoyama A."/>
            <person name="Yamada R."/>
            <person name="Fujita N."/>
        </authorList>
    </citation>
    <scope>NUCLEOTIDE SEQUENCE [LARGE SCALE GENOMIC DNA]</scope>
    <source>
        <strain evidence="13">DSM 11245 / JCM 8867 / AIU301</strain>
    </source>
</reference>
<dbReference type="PROSITE" id="PS50861">
    <property type="entry name" value="AA_TRNA_LIGASE_II_GLYAB"/>
    <property type="match status" value="1"/>
</dbReference>
<dbReference type="EC" id="6.1.1.14" evidence="11"/>
<evidence type="ECO:0000256" key="3">
    <source>
        <dbReference type="ARBA" id="ARBA00011209"/>
    </source>
</evidence>
<accession>F0J1N7</accession>
<evidence type="ECO:0000256" key="8">
    <source>
        <dbReference type="ARBA" id="ARBA00022917"/>
    </source>
</evidence>
<evidence type="ECO:0000256" key="7">
    <source>
        <dbReference type="ARBA" id="ARBA00022840"/>
    </source>
</evidence>
<dbReference type="RefSeq" id="WP_013640588.1">
    <property type="nucleotide sequence ID" value="NC_015186.1"/>
</dbReference>
<evidence type="ECO:0000256" key="4">
    <source>
        <dbReference type="ARBA" id="ARBA00022490"/>
    </source>
</evidence>
<dbReference type="GO" id="GO:0004820">
    <property type="term" value="F:glycine-tRNA ligase activity"/>
    <property type="evidence" value="ECO:0007669"/>
    <property type="project" value="UniProtKB-UniRule"/>
</dbReference>
<dbReference type="GO" id="GO:0005829">
    <property type="term" value="C:cytosol"/>
    <property type="evidence" value="ECO:0007669"/>
    <property type="project" value="TreeGrafter"/>
</dbReference>
<dbReference type="EMBL" id="AP012035">
    <property type="protein sequence ID" value="BAJ81780.1"/>
    <property type="molecule type" value="Genomic_DNA"/>
</dbReference>
<dbReference type="OrthoDB" id="9775440at2"/>
<dbReference type="InterPro" id="IPR015944">
    <property type="entry name" value="Gly-tRNA-synth_bsu"/>
</dbReference>
<keyword evidence="7 11" id="KW-0067">ATP-binding</keyword>
<dbReference type="InterPro" id="IPR006194">
    <property type="entry name" value="Gly-tRNA-synth_heterodimer"/>
</dbReference>
<gene>
    <name evidence="11 12" type="primary">glyS</name>
    <name evidence="12" type="ordered locus">ACMV_24330</name>
</gene>
<proteinExistence type="inferred from homology"/>
<evidence type="ECO:0000256" key="5">
    <source>
        <dbReference type="ARBA" id="ARBA00022598"/>
    </source>
</evidence>
<dbReference type="PANTHER" id="PTHR30075:SF2">
    <property type="entry name" value="GLYCINE--TRNA LIGASE, CHLOROPLASTIC_MITOCHONDRIAL 2"/>
    <property type="match status" value="1"/>
</dbReference>
<evidence type="ECO:0000256" key="11">
    <source>
        <dbReference type="HAMAP-Rule" id="MF_00255"/>
    </source>
</evidence>
<evidence type="ECO:0000256" key="9">
    <source>
        <dbReference type="ARBA" id="ARBA00023146"/>
    </source>
</evidence>
<comment type="subcellular location">
    <subcellularLocation>
        <location evidence="1 11">Cytoplasm</location>
    </subcellularLocation>
</comment>
<protein>
    <recommendedName>
        <fullName evidence="11">Glycine--tRNA ligase beta subunit</fullName>
        <ecNumber evidence="11">6.1.1.14</ecNumber>
    </recommendedName>
    <alternativeName>
        <fullName evidence="11">Glycyl-tRNA synthetase beta subunit</fullName>
        <shortName evidence="11">GlyRS</shortName>
    </alternativeName>
</protein>
<dbReference type="PRINTS" id="PR01045">
    <property type="entry name" value="TRNASYNTHGB"/>
</dbReference>
<dbReference type="SUPFAM" id="SSF109604">
    <property type="entry name" value="HD-domain/PDEase-like"/>
    <property type="match status" value="1"/>
</dbReference>
<keyword evidence="4 11" id="KW-0963">Cytoplasm</keyword>
<dbReference type="GO" id="GO:0006426">
    <property type="term" value="P:glycyl-tRNA aminoacylation"/>
    <property type="evidence" value="ECO:0007669"/>
    <property type="project" value="UniProtKB-UniRule"/>
</dbReference>
<dbReference type="HOGENOM" id="CLU_007220_2_1_5"/>
<keyword evidence="8 11" id="KW-0648">Protein biosynthesis</keyword>
<dbReference type="HAMAP" id="MF_00255">
    <property type="entry name" value="Gly_tRNA_synth_beta"/>
    <property type="match status" value="1"/>
</dbReference>
<evidence type="ECO:0000256" key="10">
    <source>
        <dbReference type="ARBA" id="ARBA00047937"/>
    </source>
</evidence>
<keyword evidence="9 11" id="KW-0030">Aminoacyl-tRNA synthetase</keyword>
<dbReference type="NCBIfam" id="TIGR00211">
    <property type="entry name" value="glyS"/>
    <property type="match status" value="1"/>
</dbReference>
<dbReference type="GO" id="GO:0006420">
    <property type="term" value="P:arginyl-tRNA aminoacylation"/>
    <property type="evidence" value="ECO:0007669"/>
    <property type="project" value="InterPro"/>
</dbReference>
<evidence type="ECO:0000313" key="12">
    <source>
        <dbReference type="EMBL" id="BAJ81780.1"/>
    </source>
</evidence>
<dbReference type="AlphaFoldDB" id="F0J1N7"/>
<name>F0J1N7_ACIMA</name>
<keyword evidence="13" id="KW-1185">Reference proteome</keyword>
<dbReference type="Pfam" id="PF02092">
    <property type="entry name" value="tRNA_synt_2f"/>
    <property type="match status" value="1"/>
</dbReference>
<organism evidence="12 13">
    <name type="scientific">Acidiphilium multivorum (strain DSM 11245 / JCM 8867 / NBRC 100883 / AIU 301)</name>
    <dbReference type="NCBI Taxonomy" id="926570"/>
    <lineage>
        <taxon>Bacteria</taxon>
        <taxon>Pseudomonadati</taxon>
        <taxon>Pseudomonadota</taxon>
        <taxon>Alphaproteobacteria</taxon>
        <taxon>Acetobacterales</taxon>
        <taxon>Acidocellaceae</taxon>
        <taxon>Acidiphilium</taxon>
    </lineage>
</organism>
<comment type="subunit">
    <text evidence="3 11">Tetramer of two alpha and two beta subunits.</text>
</comment>
<evidence type="ECO:0000313" key="13">
    <source>
        <dbReference type="Proteomes" id="UP000007100"/>
    </source>
</evidence>
<evidence type="ECO:0000256" key="2">
    <source>
        <dbReference type="ARBA" id="ARBA00008226"/>
    </source>
</evidence>
<dbReference type="Proteomes" id="UP000007100">
    <property type="component" value="Chromosome"/>
</dbReference>
<comment type="catalytic activity">
    <reaction evidence="10 11">
        <text>tRNA(Gly) + glycine + ATP = glycyl-tRNA(Gly) + AMP + diphosphate</text>
        <dbReference type="Rhea" id="RHEA:16013"/>
        <dbReference type="Rhea" id="RHEA-COMP:9664"/>
        <dbReference type="Rhea" id="RHEA-COMP:9683"/>
        <dbReference type="ChEBI" id="CHEBI:30616"/>
        <dbReference type="ChEBI" id="CHEBI:33019"/>
        <dbReference type="ChEBI" id="CHEBI:57305"/>
        <dbReference type="ChEBI" id="CHEBI:78442"/>
        <dbReference type="ChEBI" id="CHEBI:78522"/>
        <dbReference type="ChEBI" id="CHEBI:456215"/>
        <dbReference type="EC" id="6.1.1.14"/>
    </reaction>
</comment>
<comment type="similarity">
    <text evidence="2 11">Belongs to the class-II aminoacyl-tRNA synthetase family.</text>
</comment>
<sequence>MAEFFLELFSEEIPARMQEAAAEQLAKLVGAQLAPLSPRDIKAFGAARRIAVVATIDAEVPESASEVRGPKLSAPPQALEGFLRKNGAAREELVEEDGYFLLRRNLPSRPAGELIAGEFAQALAGFGWPKSMRWGQSGAFTWVRPLRRVVCLLDGAVIPFTLGPVASGDQSEGHRFLAPGAFRVTSAAQWQEELRARRVIVDADERRKTIAEGLRAAAGAKGLSVAGDAGLLDEVAGLVEWPVCLIGAIDPGQMALPPEVRELSMKVNQRYFATRDAAGNPAPYFAFVANIAANDGGAAIIAGNERVLRARLADAEHFWAQDRKQTLDSWLPKLDAVTFHAKLGTQHARAGRIEALAREIALALGADAAAADAAARAGRLCKADLVSGMVGEFPELQGIMGGYYAEASGEGDAIAGAIRTHYQPKGPSDEVPSGVVSAAVALADKIDTLREFFRIGETPTGSGDPFALRRAALGVIRIVLENGLRLNLMPLVGAEVFDFLIERLRVKLRGEGKRFDVLNAVLDTARDDDLTRLIARTEALGAFLASEDGANLLAAYRRSTNILRIEDAKDGPHEGTIDPGLLAEAAEIALADALEAVDREAVRRLADEDFAGAMRGFAALRAPVDAFFDHVTVNATGAELRRNRLRLLARLRDVMHRVADFSKLEG</sequence>
<dbReference type="GO" id="GO:0004814">
    <property type="term" value="F:arginine-tRNA ligase activity"/>
    <property type="evidence" value="ECO:0007669"/>
    <property type="project" value="InterPro"/>
</dbReference>
<dbReference type="GO" id="GO:0005524">
    <property type="term" value="F:ATP binding"/>
    <property type="evidence" value="ECO:0007669"/>
    <property type="project" value="UniProtKB-UniRule"/>
</dbReference>